<dbReference type="CDD" id="cd03794">
    <property type="entry name" value="GT4_WbuB-like"/>
    <property type="match status" value="1"/>
</dbReference>
<organism evidence="2 3">
    <name type="scientific">Bacillus badius</name>
    <dbReference type="NCBI Taxonomy" id="1455"/>
    <lineage>
        <taxon>Bacteria</taxon>
        <taxon>Bacillati</taxon>
        <taxon>Bacillota</taxon>
        <taxon>Bacilli</taxon>
        <taxon>Bacillales</taxon>
        <taxon>Bacillaceae</taxon>
        <taxon>Pseudobacillus</taxon>
    </lineage>
</organism>
<dbReference type="RefSeq" id="WP_041113782.1">
    <property type="nucleotide sequence ID" value="NZ_JARTHD010000011.1"/>
</dbReference>
<evidence type="ECO:0000259" key="1">
    <source>
        <dbReference type="Pfam" id="PF13579"/>
    </source>
</evidence>
<feature type="domain" description="Glycosyltransferase subfamily 4-like N-terminal" evidence="1">
    <location>
        <begin position="22"/>
        <end position="203"/>
    </location>
</feature>
<reference evidence="2 3" key="1">
    <citation type="submission" date="2015-01" db="EMBL/GenBank/DDBJ databases">
        <title>Genome Assembly of Bacillus badius MTCC 1458.</title>
        <authorList>
            <person name="Verma A."/>
            <person name="Khatri I."/>
            <person name="Mual P."/>
            <person name="Subramanian S."/>
            <person name="Krishnamurthi S."/>
        </authorList>
    </citation>
    <scope>NUCLEOTIDE SEQUENCE [LARGE SCALE GENOMIC DNA]</scope>
    <source>
        <strain evidence="2 3">MTCC 1458</strain>
    </source>
</reference>
<dbReference type="InterPro" id="IPR050194">
    <property type="entry name" value="Glycosyltransferase_grp1"/>
</dbReference>
<dbReference type="Pfam" id="PF13579">
    <property type="entry name" value="Glyco_trans_4_4"/>
    <property type="match status" value="1"/>
</dbReference>
<dbReference type="Gene3D" id="3.40.50.2000">
    <property type="entry name" value="Glycogen Phosphorylase B"/>
    <property type="match status" value="2"/>
</dbReference>
<sequence length="418" mass="47500">MNIWIFNHYATTPAHVGGTRHFDLAKHLSDKGHQVTIFASSFNHFSKKEMVFHNKENHSEIEWINGIRYVWINTPAYNKSLGRVKNILSYTLKSYKIAMAACEEESPDIVIGSSVHPLAAIVGYLVAKKASCKYYFEERDLWPQTFVDFGKISASNPLALVLYKLESFLYEKAERVIVLFDKAKHYVESRGVDAGKVIYLPNGVNLDKYEQLEPTLRVDEMFKGLENKFVVAYIGSHGVANHLDPVIDLFSKLREHPDIHLLLVGSGAQKQELMKRVQEEELSNVTFEDPVPKAQIPYLLSKAQMGIISILDTPLYKWGFSMNKIYDYMAAGLPIAMVANPDLTGSLRSVKGIYVQDQLEELQQVIVNSSGSAQMRREEGEFLQEYVRKHYSWEVLGDQLESVMLNDVEGVSRNEKAV</sequence>
<protein>
    <submittedName>
        <fullName evidence="2">Glycosyltransferase</fullName>
    </submittedName>
</protein>
<name>A0ABR5AV60_BACBA</name>
<dbReference type="EMBL" id="JXLP01000009">
    <property type="protein sequence ID" value="KIL78599.1"/>
    <property type="molecule type" value="Genomic_DNA"/>
</dbReference>
<comment type="caution">
    <text evidence="2">The sequence shown here is derived from an EMBL/GenBank/DDBJ whole genome shotgun (WGS) entry which is preliminary data.</text>
</comment>
<dbReference type="Pfam" id="PF13692">
    <property type="entry name" value="Glyco_trans_1_4"/>
    <property type="match status" value="1"/>
</dbReference>
<dbReference type="Proteomes" id="UP000031982">
    <property type="component" value="Unassembled WGS sequence"/>
</dbReference>
<dbReference type="PANTHER" id="PTHR45947:SF3">
    <property type="entry name" value="SULFOQUINOVOSYL TRANSFERASE SQD2"/>
    <property type="match status" value="1"/>
</dbReference>
<evidence type="ECO:0000313" key="3">
    <source>
        <dbReference type="Proteomes" id="UP000031982"/>
    </source>
</evidence>
<gene>
    <name evidence="2" type="ORF">SD77_4279</name>
</gene>
<dbReference type="InterPro" id="IPR028098">
    <property type="entry name" value="Glyco_trans_4-like_N"/>
</dbReference>
<evidence type="ECO:0000313" key="2">
    <source>
        <dbReference type="EMBL" id="KIL78599.1"/>
    </source>
</evidence>
<accession>A0ABR5AV60</accession>
<proteinExistence type="predicted"/>
<dbReference type="PANTHER" id="PTHR45947">
    <property type="entry name" value="SULFOQUINOVOSYL TRANSFERASE SQD2"/>
    <property type="match status" value="1"/>
</dbReference>
<keyword evidence="3" id="KW-1185">Reference proteome</keyword>
<dbReference type="SUPFAM" id="SSF53756">
    <property type="entry name" value="UDP-Glycosyltransferase/glycogen phosphorylase"/>
    <property type="match status" value="1"/>
</dbReference>